<dbReference type="InterPro" id="IPR000836">
    <property type="entry name" value="PRTase_dom"/>
</dbReference>
<dbReference type="InterPro" id="IPR029057">
    <property type="entry name" value="PRTase-like"/>
</dbReference>
<sequence>MGSESEIERILWTEGEIASRVAELATEISCAFTGLTPPPLVVVGVATGAFLFLADIVRRITLPVSVDFVRVESYGSGTESSGVPKISSDLKIDVRGKHVLVVEDIVDTGHTLSCLISHLNAKGAISVSVCTFLDKPARRKVHFELIGEGKFYRGFECPDSFVVGYGMDYNELYRNLPYVGVLKPEINSSPMASFPSATSSVRHLHPKSPVVGFRTDLRRTTISVKGPPYLHKFLHLSTKTLASDRFISPLPNIAHQIPRPYHKNVTFLRRIAEGAAVVLFGSFLFTGRFGSQPALALDDAKRSNLSAPLEEKIEASEEEDEVVMYAKVLQKNPKDVEALKVVLYGKLKKGKTKEAVNFVERLIEVEPDEVEWKLLQALCYELMGKLDKAKKLFKDILKERPLLIRALHGLALAMHKSRESEAAFEMLNKALELAHREDRVTEERNIKILIAQMHVVKGDLEGASQRFQDLINENPRDFRPYLCQGIIYSLLEKQKEADEQFEIYRSLVADEFPQQSFIDDVILSAKTESQQLAHELESEYSSQK</sequence>
<dbReference type="CDD" id="cd06223">
    <property type="entry name" value="PRTases_typeI"/>
    <property type="match status" value="1"/>
</dbReference>
<dbReference type="SUPFAM" id="SSF48452">
    <property type="entry name" value="TPR-like"/>
    <property type="match status" value="1"/>
</dbReference>
<evidence type="ECO:0000256" key="4">
    <source>
        <dbReference type="ARBA" id="ARBA00008391"/>
    </source>
</evidence>
<dbReference type="InterPro" id="IPR050408">
    <property type="entry name" value="HGPRT"/>
</dbReference>
<comment type="cofactor">
    <cofactor evidence="1">
        <name>Mg(2+)</name>
        <dbReference type="ChEBI" id="CHEBI:18420"/>
    </cofactor>
</comment>
<dbReference type="SUPFAM" id="SSF53271">
    <property type="entry name" value="PRTase-like"/>
    <property type="match status" value="1"/>
</dbReference>
<keyword evidence="8" id="KW-0808">Transferase</keyword>
<evidence type="ECO:0000256" key="12">
    <source>
        <dbReference type="ARBA" id="ARBA00022842"/>
    </source>
</evidence>
<dbReference type="FunFam" id="3.40.50.2020:FF:000057">
    <property type="entry name" value="Hypoxanthine phosphoribosyltransferase"/>
    <property type="match status" value="1"/>
</dbReference>
<dbReference type="Gene3D" id="3.40.50.2020">
    <property type="match status" value="1"/>
</dbReference>
<comment type="subcellular location">
    <subcellularLocation>
        <location evidence="2">Cytoplasm</location>
    </subcellularLocation>
</comment>
<dbReference type="NCBIfam" id="TIGR01203">
    <property type="entry name" value="HGPRTase"/>
    <property type="match status" value="1"/>
</dbReference>
<dbReference type="GO" id="GO:0000166">
    <property type="term" value="F:nucleotide binding"/>
    <property type="evidence" value="ECO:0007669"/>
    <property type="project" value="UniProtKB-KW"/>
</dbReference>
<evidence type="ECO:0000256" key="9">
    <source>
        <dbReference type="ARBA" id="ARBA00022723"/>
    </source>
</evidence>
<dbReference type="EC" id="2.4.2.8" evidence="5"/>
<dbReference type="AlphaFoldDB" id="A0AAQ3JV88"/>
<keyword evidence="9" id="KW-0479">Metal-binding</keyword>
<evidence type="ECO:0000259" key="13">
    <source>
        <dbReference type="Pfam" id="PF00156"/>
    </source>
</evidence>
<dbReference type="EMBL" id="CP136891">
    <property type="protein sequence ID" value="WOK97024.1"/>
    <property type="molecule type" value="Genomic_DNA"/>
</dbReference>
<protein>
    <recommendedName>
        <fullName evidence="5">hypoxanthine phosphoribosyltransferase</fullName>
        <ecNumber evidence="5">2.4.2.8</ecNumber>
    </recommendedName>
</protein>
<keyword evidence="7" id="KW-0328">Glycosyltransferase</keyword>
<keyword evidence="15" id="KW-1185">Reference proteome</keyword>
<evidence type="ECO:0000256" key="1">
    <source>
        <dbReference type="ARBA" id="ARBA00001946"/>
    </source>
</evidence>
<accession>A0AAQ3JV88</accession>
<dbReference type="PANTHER" id="PTHR43340:SF1">
    <property type="entry name" value="HYPOXANTHINE PHOSPHORIBOSYLTRANSFERASE"/>
    <property type="match status" value="1"/>
</dbReference>
<feature type="domain" description="Phosphoribosyltransferase" evidence="13">
    <location>
        <begin position="17"/>
        <end position="169"/>
    </location>
</feature>
<keyword evidence="10" id="KW-0660">Purine salvage</keyword>
<evidence type="ECO:0000256" key="8">
    <source>
        <dbReference type="ARBA" id="ARBA00022679"/>
    </source>
</evidence>
<proteinExistence type="inferred from homology"/>
<evidence type="ECO:0000256" key="3">
    <source>
        <dbReference type="ARBA" id="ARBA00004669"/>
    </source>
</evidence>
<evidence type="ECO:0000256" key="10">
    <source>
        <dbReference type="ARBA" id="ARBA00022726"/>
    </source>
</evidence>
<dbReference type="GO" id="GO:0006178">
    <property type="term" value="P:guanine salvage"/>
    <property type="evidence" value="ECO:0007669"/>
    <property type="project" value="TreeGrafter"/>
</dbReference>
<dbReference type="InterPro" id="IPR011990">
    <property type="entry name" value="TPR-like_helical_dom_sf"/>
</dbReference>
<evidence type="ECO:0000256" key="6">
    <source>
        <dbReference type="ARBA" id="ARBA00022490"/>
    </source>
</evidence>
<keyword evidence="11" id="KW-0547">Nucleotide-binding</keyword>
<evidence type="ECO:0000256" key="5">
    <source>
        <dbReference type="ARBA" id="ARBA00011895"/>
    </source>
</evidence>
<dbReference type="InterPro" id="IPR019734">
    <property type="entry name" value="TPR_rpt"/>
</dbReference>
<dbReference type="GO" id="GO:0006166">
    <property type="term" value="P:purine ribonucleoside salvage"/>
    <property type="evidence" value="ECO:0007669"/>
    <property type="project" value="UniProtKB-KW"/>
</dbReference>
<evidence type="ECO:0000313" key="14">
    <source>
        <dbReference type="EMBL" id="WOK97024.1"/>
    </source>
</evidence>
<comment type="similarity">
    <text evidence="4">Belongs to the purine/pyrimidine phosphoribosyltransferase family.</text>
</comment>
<keyword evidence="6" id="KW-0963">Cytoplasm</keyword>
<dbReference type="GO" id="GO:0032264">
    <property type="term" value="P:IMP salvage"/>
    <property type="evidence" value="ECO:0007669"/>
    <property type="project" value="TreeGrafter"/>
</dbReference>
<dbReference type="SMART" id="SM00028">
    <property type="entry name" value="TPR"/>
    <property type="match status" value="3"/>
</dbReference>
<dbReference type="Proteomes" id="UP001327560">
    <property type="component" value="Chromosome 2"/>
</dbReference>
<evidence type="ECO:0000256" key="2">
    <source>
        <dbReference type="ARBA" id="ARBA00004496"/>
    </source>
</evidence>
<dbReference type="GO" id="GO:0005829">
    <property type="term" value="C:cytosol"/>
    <property type="evidence" value="ECO:0007669"/>
    <property type="project" value="TreeGrafter"/>
</dbReference>
<comment type="pathway">
    <text evidence="3">Purine metabolism; IMP biosynthesis via salvage pathway; IMP from hypoxanthine: step 1/1.</text>
</comment>
<evidence type="ECO:0000256" key="11">
    <source>
        <dbReference type="ARBA" id="ARBA00022741"/>
    </source>
</evidence>
<evidence type="ECO:0000256" key="7">
    <source>
        <dbReference type="ARBA" id="ARBA00022676"/>
    </source>
</evidence>
<dbReference type="Pfam" id="PF13174">
    <property type="entry name" value="TPR_6"/>
    <property type="match status" value="1"/>
</dbReference>
<dbReference type="GO" id="GO:0032263">
    <property type="term" value="P:GMP salvage"/>
    <property type="evidence" value="ECO:0007669"/>
    <property type="project" value="TreeGrafter"/>
</dbReference>
<dbReference type="GO" id="GO:0046100">
    <property type="term" value="P:hypoxanthine metabolic process"/>
    <property type="evidence" value="ECO:0007669"/>
    <property type="project" value="TreeGrafter"/>
</dbReference>
<dbReference type="GO" id="GO:0004422">
    <property type="term" value="F:hypoxanthine phosphoribosyltransferase activity"/>
    <property type="evidence" value="ECO:0007669"/>
    <property type="project" value="InterPro"/>
</dbReference>
<gene>
    <name evidence="14" type="ORF">Cni_G05732</name>
</gene>
<evidence type="ECO:0000313" key="15">
    <source>
        <dbReference type="Proteomes" id="UP001327560"/>
    </source>
</evidence>
<dbReference type="InterPro" id="IPR005904">
    <property type="entry name" value="Hxn_phspho_trans"/>
</dbReference>
<dbReference type="GO" id="GO:0000287">
    <property type="term" value="F:magnesium ion binding"/>
    <property type="evidence" value="ECO:0007669"/>
    <property type="project" value="TreeGrafter"/>
</dbReference>
<keyword evidence="12" id="KW-0460">Magnesium</keyword>
<organism evidence="14 15">
    <name type="scientific">Canna indica</name>
    <name type="common">Indian-shot</name>
    <dbReference type="NCBI Taxonomy" id="4628"/>
    <lineage>
        <taxon>Eukaryota</taxon>
        <taxon>Viridiplantae</taxon>
        <taxon>Streptophyta</taxon>
        <taxon>Embryophyta</taxon>
        <taxon>Tracheophyta</taxon>
        <taxon>Spermatophyta</taxon>
        <taxon>Magnoliopsida</taxon>
        <taxon>Liliopsida</taxon>
        <taxon>Zingiberales</taxon>
        <taxon>Cannaceae</taxon>
        <taxon>Canna</taxon>
    </lineage>
</organism>
<reference evidence="14 15" key="1">
    <citation type="submission" date="2023-10" db="EMBL/GenBank/DDBJ databases">
        <title>Chromosome-scale genome assembly provides insights into flower coloration mechanisms of Canna indica.</title>
        <authorList>
            <person name="Li C."/>
        </authorList>
    </citation>
    <scope>NUCLEOTIDE SEQUENCE [LARGE SCALE GENOMIC DNA]</scope>
    <source>
        <tissue evidence="14">Flower</tissue>
    </source>
</reference>
<dbReference type="PANTHER" id="PTHR43340">
    <property type="entry name" value="HYPOXANTHINE-GUANINE PHOSPHORIBOSYLTRANSFERASE"/>
    <property type="match status" value="1"/>
</dbReference>
<dbReference type="Gene3D" id="1.25.40.10">
    <property type="entry name" value="Tetratricopeptide repeat domain"/>
    <property type="match status" value="1"/>
</dbReference>
<name>A0AAQ3JV88_9LILI</name>
<dbReference type="Pfam" id="PF00156">
    <property type="entry name" value="Pribosyltran"/>
    <property type="match status" value="1"/>
</dbReference>